<organism evidence="1">
    <name type="scientific">Calcidiscus leptoporus</name>
    <dbReference type="NCBI Taxonomy" id="127549"/>
    <lineage>
        <taxon>Eukaryota</taxon>
        <taxon>Haptista</taxon>
        <taxon>Haptophyta</taxon>
        <taxon>Prymnesiophyceae</taxon>
        <taxon>Coccolithales</taxon>
        <taxon>Calcidiscaceae</taxon>
        <taxon>Calcidiscus</taxon>
    </lineage>
</organism>
<dbReference type="SUPFAM" id="SSF47473">
    <property type="entry name" value="EF-hand"/>
    <property type="match status" value="1"/>
</dbReference>
<sequence>MKVPEAPAPVPDIGADRTGWFKYFDEERRQSLSREAVVRGLIKTYGLGSDLSQVSAMRALVEATWPIFDTGGSGRISREEFLKPGDGLADAIIAARATLR</sequence>
<dbReference type="AlphaFoldDB" id="A0A7S0NWH2"/>
<dbReference type="EMBL" id="HBER01022061">
    <property type="protein sequence ID" value="CAD8535809.1"/>
    <property type="molecule type" value="Transcribed_RNA"/>
</dbReference>
<evidence type="ECO:0008006" key="2">
    <source>
        <dbReference type="Google" id="ProtNLM"/>
    </source>
</evidence>
<gene>
    <name evidence="1" type="ORF">CLEP1334_LOCUS11089</name>
</gene>
<accession>A0A7S0NWH2</accession>
<protein>
    <recommendedName>
        <fullName evidence="2">EF-hand domain-containing protein</fullName>
    </recommendedName>
</protein>
<proteinExistence type="predicted"/>
<dbReference type="Gene3D" id="1.10.238.10">
    <property type="entry name" value="EF-hand"/>
    <property type="match status" value="1"/>
</dbReference>
<name>A0A7S0NWH2_9EUKA</name>
<reference evidence="1" key="1">
    <citation type="submission" date="2021-01" db="EMBL/GenBank/DDBJ databases">
        <authorList>
            <person name="Corre E."/>
            <person name="Pelletier E."/>
            <person name="Niang G."/>
            <person name="Scheremetjew M."/>
            <person name="Finn R."/>
            <person name="Kale V."/>
            <person name="Holt S."/>
            <person name="Cochrane G."/>
            <person name="Meng A."/>
            <person name="Brown T."/>
            <person name="Cohen L."/>
        </authorList>
    </citation>
    <scope>NUCLEOTIDE SEQUENCE</scope>
    <source>
        <strain evidence="1">RCC1130</strain>
    </source>
</reference>
<dbReference type="InterPro" id="IPR011992">
    <property type="entry name" value="EF-hand-dom_pair"/>
</dbReference>
<evidence type="ECO:0000313" key="1">
    <source>
        <dbReference type="EMBL" id="CAD8535809.1"/>
    </source>
</evidence>